<feature type="domain" description="TNase-like" evidence="4">
    <location>
        <begin position="283"/>
        <end position="424"/>
    </location>
</feature>
<dbReference type="InterPro" id="IPR035437">
    <property type="entry name" value="SNase_OB-fold_sf"/>
</dbReference>
<dbReference type="EMBL" id="KE561118">
    <property type="protein sequence ID" value="EPZ32684.1"/>
    <property type="molecule type" value="Genomic_DNA"/>
</dbReference>
<feature type="domain" description="TNase-like" evidence="4">
    <location>
        <begin position="453"/>
        <end position="574"/>
    </location>
</feature>
<dbReference type="FunFam" id="2.40.50.90:FF:000002">
    <property type="entry name" value="Staphylococcal nuclease domain-containing protein"/>
    <property type="match status" value="1"/>
</dbReference>
<comment type="subcellular location">
    <subcellularLocation>
        <location evidence="1">Cytoplasm</location>
    </subcellularLocation>
</comment>
<keyword evidence="3" id="KW-0677">Repeat</keyword>
<dbReference type="GO" id="GO:0003723">
    <property type="term" value="F:RNA binding"/>
    <property type="evidence" value="ECO:0007669"/>
    <property type="project" value="TreeGrafter"/>
</dbReference>
<dbReference type="Proteomes" id="UP000030755">
    <property type="component" value="Unassembled WGS sequence"/>
</dbReference>
<dbReference type="GO" id="GO:0006402">
    <property type="term" value="P:mRNA catabolic process"/>
    <property type="evidence" value="ECO:0007669"/>
    <property type="project" value="TreeGrafter"/>
</dbReference>
<organism evidence="5 6">
    <name type="scientific">Rozella allomycis (strain CSF55)</name>
    <dbReference type="NCBI Taxonomy" id="988480"/>
    <lineage>
        <taxon>Eukaryota</taxon>
        <taxon>Fungi</taxon>
        <taxon>Fungi incertae sedis</taxon>
        <taxon>Cryptomycota</taxon>
        <taxon>Cryptomycota incertae sedis</taxon>
        <taxon>Rozella</taxon>
    </lineage>
</organism>
<dbReference type="OMA" id="ARCADHH"/>
<dbReference type="PIRSF" id="PIRSF017179">
    <property type="entry name" value="RISC-Tudor-SN"/>
    <property type="match status" value="1"/>
</dbReference>
<dbReference type="OrthoDB" id="10023235at2759"/>
<evidence type="ECO:0000313" key="5">
    <source>
        <dbReference type="EMBL" id="EPZ32684.1"/>
    </source>
</evidence>
<gene>
    <name evidence="5" type="ORF">O9G_005541</name>
</gene>
<dbReference type="InterPro" id="IPR016071">
    <property type="entry name" value="Staphylococal_nuclease_OB-fold"/>
</dbReference>
<feature type="domain" description="TNase-like" evidence="4">
    <location>
        <begin position="143"/>
        <end position="274"/>
    </location>
</feature>
<reference evidence="5 6" key="1">
    <citation type="journal article" date="2013" name="Curr. Biol.">
        <title>Shared signatures of parasitism and phylogenomics unite Cryptomycota and microsporidia.</title>
        <authorList>
            <person name="James T.Y."/>
            <person name="Pelin A."/>
            <person name="Bonen L."/>
            <person name="Ahrendt S."/>
            <person name="Sain D."/>
            <person name="Corradi N."/>
            <person name="Stajich J.E."/>
        </authorList>
    </citation>
    <scope>NUCLEOTIDE SEQUENCE [LARGE SCALE GENOMIC DNA]</scope>
    <source>
        <strain evidence="5 6">CSF55</strain>
    </source>
</reference>
<dbReference type="AlphaFoldDB" id="A0A075AVZ2"/>
<evidence type="ECO:0000256" key="1">
    <source>
        <dbReference type="ARBA" id="ARBA00004496"/>
    </source>
</evidence>
<dbReference type="GO" id="GO:0004518">
    <property type="term" value="F:nuclease activity"/>
    <property type="evidence" value="ECO:0007669"/>
    <property type="project" value="TreeGrafter"/>
</dbReference>
<feature type="domain" description="TNase-like" evidence="4">
    <location>
        <begin position="1"/>
        <end position="118"/>
    </location>
</feature>
<dbReference type="Gene3D" id="2.30.30.140">
    <property type="match status" value="1"/>
</dbReference>
<keyword evidence="2" id="KW-0963">Cytoplasm</keyword>
<keyword evidence="6" id="KW-1185">Reference proteome</keyword>
<dbReference type="Pfam" id="PF00567">
    <property type="entry name" value="TUDOR"/>
    <property type="match status" value="1"/>
</dbReference>
<evidence type="ECO:0000256" key="2">
    <source>
        <dbReference type="ARBA" id="ARBA00022490"/>
    </source>
</evidence>
<dbReference type="GO" id="GO:0031047">
    <property type="term" value="P:regulatory ncRNA-mediated gene silencing"/>
    <property type="evidence" value="ECO:0007669"/>
    <property type="project" value="InterPro"/>
</dbReference>
<dbReference type="PANTHER" id="PTHR12302">
    <property type="entry name" value="EBNA2 BINDING PROTEIN P100"/>
    <property type="match status" value="1"/>
</dbReference>
<dbReference type="GO" id="GO:0005634">
    <property type="term" value="C:nucleus"/>
    <property type="evidence" value="ECO:0007669"/>
    <property type="project" value="TreeGrafter"/>
</dbReference>
<accession>A0A075AVZ2</accession>
<dbReference type="Gene3D" id="2.40.50.90">
    <property type="match status" value="5"/>
</dbReference>
<dbReference type="SUPFAM" id="SSF63748">
    <property type="entry name" value="Tudor/PWWP/MBT"/>
    <property type="match status" value="1"/>
</dbReference>
<proteinExistence type="predicted"/>
<dbReference type="InterPro" id="IPR002999">
    <property type="entry name" value="Tudor"/>
</dbReference>
<dbReference type="PANTHER" id="PTHR12302:SF2">
    <property type="entry name" value="STAPHYLOCOCCAL NUCLEASE DOMAIN-CONTAINING PROTEIN 1"/>
    <property type="match status" value="1"/>
</dbReference>
<name>A0A075AVZ2_ROZAC</name>
<dbReference type="InterPro" id="IPR016685">
    <property type="entry name" value="Silence_cplx_Nase-comp_TudorSN"/>
</dbReference>
<dbReference type="GO" id="GO:0005829">
    <property type="term" value="C:cytosol"/>
    <property type="evidence" value="ECO:0007669"/>
    <property type="project" value="TreeGrafter"/>
</dbReference>
<dbReference type="SUPFAM" id="SSF50199">
    <property type="entry name" value="Staphylococcal nuclease"/>
    <property type="match status" value="5"/>
</dbReference>
<sequence length="785" mass="89486">MQALVKQVLSGDSLVVHMQGVDKTVSLANVQAPKMTKTQFQGYAFESREFLRRNLLGKVFEIEVQGSGVNREYVDVKNKGQSIIGEALRQLKEGVKHGEELVEMEEEAKKQLKGLWSNPNAIDINYVESDEQVKEFNEKNNGKSFSGIIEYVKDGCSFRVLLVPQFISIPLTLTGVKCPMVKKEAESEPFANEAKNFTESRLFQRQVGVTIDGYSKYSVLGSINHPVGDIRIFLLKEGLAYCNDRTLMQVSQGPDYLRQAEMYAKQKRLNVWKDVIFQNNKSKAAQFKVVKILTGESFVVSDGEKEEKIYLSSVRQPKFQKETMMDSQIEIGYNFQAKEFLRRTLIGKQVKIHRDYKKKVNDEERVFGTVFIHEKRNVNALLLEKGLGYLQRHSHEDQERSSFYDDLVLAQEKAIKAAIGVHKEGELPSLRIVEASTNSSKARTLLSMFKRQGSTTGIVEHCISGSKFRILIPKENLRLTFIIASLKTPRLEQPFGKEALHYVNNHYLQREVTITLDSIDKNGAFVGSMKRNDEYVALVLLRQGLATCYDHNATSQMIGAEEEAKRNKLNIWSIETEPIVEKVYRKRLSVLITEVVDTNTIYCQAITPELEEFEVQMNEFRKFHNNSVESFTGSLKKIVNGKFQILYIDFGNSETTSLENLRPIPDKFKSLPFQAKEIKLAFVLPPLDQDYVNESINFIQQFSDNKELTCDILFQENGFIHANILSNSKSLNVSLVKNGLAYLPSRINAENEDESFVKDLEAAQQVAKSARINIWRFGEFLGDEI</sequence>
<evidence type="ECO:0000259" key="4">
    <source>
        <dbReference type="PROSITE" id="PS50830"/>
    </source>
</evidence>
<dbReference type="SMART" id="SM00318">
    <property type="entry name" value="SNc"/>
    <property type="match status" value="5"/>
</dbReference>
<dbReference type="Pfam" id="PF00565">
    <property type="entry name" value="SNase"/>
    <property type="match status" value="5"/>
</dbReference>
<dbReference type="PROSITE" id="PS50830">
    <property type="entry name" value="TNASE_3"/>
    <property type="match status" value="4"/>
</dbReference>
<evidence type="ECO:0000256" key="3">
    <source>
        <dbReference type="ARBA" id="ARBA00022737"/>
    </source>
</evidence>
<evidence type="ECO:0000313" key="6">
    <source>
        <dbReference type="Proteomes" id="UP000030755"/>
    </source>
</evidence>
<dbReference type="GO" id="GO:0031332">
    <property type="term" value="C:RNAi effector complex"/>
    <property type="evidence" value="ECO:0007669"/>
    <property type="project" value="InterPro"/>
</dbReference>
<dbReference type="STRING" id="988480.A0A075AVZ2"/>
<dbReference type="HOGENOM" id="CLU_005966_1_0_1"/>
<protein>
    <submittedName>
        <fullName evidence="5">Nuclease (SNase-like) domain-containing protein</fullName>
    </submittedName>
</protein>